<dbReference type="PRINTS" id="PR01023">
    <property type="entry name" value="NAFLGMOTY"/>
</dbReference>
<dbReference type="PROSITE" id="PS51123">
    <property type="entry name" value="OMPA_2"/>
    <property type="match status" value="1"/>
</dbReference>
<gene>
    <name evidence="5" type="ORF">MNBD_GAMMA08-2926</name>
</gene>
<organism evidence="5">
    <name type="scientific">hydrothermal vent metagenome</name>
    <dbReference type="NCBI Taxonomy" id="652676"/>
    <lineage>
        <taxon>unclassified sequences</taxon>
        <taxon>metagenomes</taxon>
        <taxon>ecological metagenomes</taxon>
    </lineage>
</organism>
<dbReference type="Pfam" id="PF18393">
    <property type="entry name" value="MotY_N"/>
    <property type="match status" value="1"/>
</dbReference>
<dbReference type="Gene3D" id="3.30.1330.60">
    <property type="entry name" value="OmpA-like domain"/>
    <property type="match status" value="1"/>
</dbReference>
<accession>A0A3B0XFY9</accession>
<proteinExistence type="predicted"/>
<name>A0A3B0XFY9_9ZZZZ</name>
<dbReference type="Pfam" id="PF00691">
    <property type="entry name" value="OmpA"/>
    <property type="match status" value="1"/>
</dbReference>
<evidence type="ECO:0000259" key="4">
    <source>
        <dbReference type="PROSITE" id="PS51123"/>
    </source>
</evidence>
<dbReference type="EMBL" id="UOFH01000203">
    <property type="protein sequence ID" value="VAW62027.1"/>
    <property type="molecule type" value="Genomic_DNA"/>
</dbReference>
<dbReference type="AlphaFoldDB" id="A0A3B0XFY9"/>
<feature type="domain" description="OmpA-like" evidence="4">
    <location>
        <begin position="167"/>
        <end position="283"/>
    </location>
</feature>
<dbReference type="PANTHER" id="PTHR30329">
    <property type="entry name" value="STATOR ELEMENT OF FLAGELLAR MOTOR COMPLEX"/>
    <property type="match status" value="1"/>
</dbReference>
<dbReference type="InterPro" id="IPR006665">
    <property type="entry name" value="OmpA-like"/>
</dbReference>
<dbReference type="CDD" id="cd07185">
    <property type="entry name" value="OmpA_C-like"/>
    <property type="match status" value="1"/>
</dbReference>
<keyword evidence="2" id="KW-0472">Membrane</keyword>
<sequence>MPKFFTLAILLLFTTNLHTVQRYQTMMDAADWRVTSSPIHCEMAHHISHFGSGLFVFSSGGELAFQLHSLEPARRNSVTSLYSISPFWHKPNEKELAQLTLSKGKMPVYVGGELAYRILYELQEGRHPTFHYKDWASFEDDVYVSLSSVKFHQKIDEFKQCINNALPYGSDKVKDTDIFFGTNKARLSKPQRKKLGEIILFAKVDSGMKIQLNGNADGRGRRIYNKKLSARRTAAVEKYLISKGVPAAQISQKALGESRPVASNRSQRGRKNNRRVDVIIKHE</sequence>
<dbReference type="PRINTS" id="PR01021">
    <property type="entry name" value="OMPADOMAIN"/>
</dbReference>
<dbReference type="PANTHER" id="PTHR30329:SF17">
    <property type="entry name" value="LIPOPROTEIN YFIB-RELATED"/>
    <property type="match status" value="1"/>
</dbReference>
<evidence type="ECO:0000256" key="3">
    <source>
        <dbReference type="SAM" id="MobiDB-lite"/>
    </source>
</evidence>
<evidence type="ECO:0000256" key="1">
    <source>
        <dbReference type="ARBA" id="ARBA00004442"/>
    </source>
</evidence>
<dbReference type="InterPro" id="IPR050330">
    <property type="entry name" value="Bact_OuterMem_StrucFunc"/>
</dbReference>
<evidence type="ECO:0000256" key="2">
    <source>
        <dbReference type="ARBA" id="ARBA00023136"/>
    </source>
</evidence>
<dbReference type="GO" id="GO:0009279">
    <property type="term" value="C:cell outer membrane"/>
    <property type="evidence" value="ECO:0007669"/>
    <property type="project" value="UniProtKB-SubCell"/>
</dbReference>
<protein>
    <recommendedName>
        <fullName evidence="4">OmpA-like domain-containing protein</fullName>
    </recommendedName>
</protein>
<dbReference type="SUPFAM" id="SSF103088">
    <property type="entry name" value="OmpA-like"/>
    <property type="match status" value="1"/>
</dbReference>
<feature type="compositionally biased region" description="Basic and acidic residues" evidence="3">
    <location>
        <begin position="274"/>
        <end position="283"/>
    </location>
</feature>
<dbReference type="Gene3D" id="2.60.40.2540">
    <property type="match status" value="1"/>
</dbReference>
<dbReference type="InterPro" id="IPR006664">
    <property type="entry name" value="OMP_bac"/>
</dbReference>
<reference evidence="5" key="1">
    <citation type="submission" date="2018-06" db="EMBL/GenBank/DDBJ databases">
        <authorList>
            <person name="Zhirakovskaya E."/>
        </authorList>
    </citation>
    <scope>NUCLEOTIDE SEQUENCE</scope>
</reference>
<dbReference type="InterPro" id="IPR041544">
    <property type="entry name" value="MotY_N"/>
</dbReference>
<feature type="region of interest" description="Disordered" evidence="3">
    <location>
        <begin position="256"/>
        <end position="283"/>
    </location>
</feature>
<comment type="subcellular location">
    <subcellularLocation>
        <location evidence="1">Cell outer membrane</location>
    </subcellularLocation>
</comment>
<evidence type="ECO:0000313" key="5">
    <source>
        <dbReference type="EMBL" id="VAW62027.1"/>
    </source>
</evidence>
<dbReference type="InterPro" id="IPR036737">
    <property type="entry name" value="OmpA-like_sf"/>
</dbReference>